<protein>
    <submittedName>
        <fullName evidence="3">ATPase</fullName>
    </submittedName>
</protein>
<dbReference type="PANTHER" id="PTHR33295:SF8">
    <property type="entry name" value="AAA+ ATPASE DOMAIN-CONTAINING PROTEIN"/>
    <property type="match status" value="1"/>
</dbReference>
<evidence type="ECO:0000313" key="4">
    <source>
        <dbReference type="Proteomes" id="UP000051036"/>
    </source>
</evidence>
<evidence type="ECO:0000259" key="1">
    <source>
        <dbReference type="Pfam" id="PF13173"/>
    </source>
</evidence>
<feature type="domain" description="DUF4143" evidence="2">
    <location>
        <begin position="224"/>
        <end position="366"/>
    </location>
</feature>
<proteinExistence type="predicted"/>
<feature type="domain" description="AAA" evidence="1">
    <location>
        <begin position="39"/>
        <end position="166"/>
    </location>
</feature>
<dbReference type="SUPFAM" id="SSF52540">
    <property type="entry name" value="P-loop containing nucleoside triphosphate hydrolases"/>
    <property type="match status" value="1"/>
</dbReference>
<reference evidence="3 4" key="1">
    <citation type="journal article" date="2015" name="Genome Announc.">
        <title>Expanding the biotechnology potential of lactobacilli through comparative genomics of 213 strains and associated genera.</title>
        <authorList>
            <person name="Sun Z."/>
            <person name="Harris H.M."/>
            <person name="McCann A."/>
            <person name="Guo C."/>
            <person name="Argimon S."/>
            <person name="Zhang W."/>
            <person name="Yang X."/>
            <person name="Jeffery I.B."/>
            <person name="Cooney J.C."/>
            <person name="Kagawa T.F."/>
            <person name="Liu W."/>
            <person name="Song Y."/>
            <person name="Salvetti E."/>
            <person name="Wrobel A."/>
            <person name="Rasinkangas P."/>
            <person name="Parkhill J."/>
            <person name="Rea M.C."/>
            <person name="O'Sullivan O."/>
            <person name="Ritari J."/>
            <person name="Douillard F.P."/>
            <person name="Paul Ross R."/>
            <person name="Yang R."/>
            <person name="Briner A.E."/>
            <person name="Felis G.E."/>
            <person name="de Vos W.M."/>
            <person name="Barrangou R."/>
            <person name="Klaenhammer T.R."/>
            <person name="Caufield P.W."/>
            <person name="Cui Y."/>
            <person name="Zhang H."/>
            <person name="O'Toole P.W."/>
        </authorList>
    </citation>
    <scope>NUCLEOTIDE SEQUENCE [LARGE SCALE GENOMIC DNA]</scope>
    <source>
        <strain evidence="3 4">DSM 16043</strain>
    </source>
</reference>
<dbReference type="PATRIC" id="fig|1423763.3.peg.448"/>
<dbReference type="Pfam" id="PF13635">
    <property type="entry name" value="DUF4143"/>
    <property type="match status" value="1"/>
</dbReference>
<gene>
    <name evidence="3" type="ORF">FC46_GL000444</name>
</gene>
<dbReference type="InterPro" id="IPR041682">
    <property type="entry name" value="AAA_14"/>
</dbReference>
<dbReference type="InterPro" id="IPR027417">
    <property type="entry name" value="P-loop_NTPase"/>
</dbReference>
<dbReference type="PANTHER" id="PTHR33295">
    <property type="entry name" value="ATPASE"/>
    <property type="match status" value="1"/>
</dbReference>
<dbReference type="EMBL" id="AZFM01000016">
    <property type="protein sequence ID" value="KRL89947.1"/>
    <property type="molecule type" value="Genomic_DNA"/>
</dbReference>
<accession>A0A0R1UKK5</accession>
<dbReference type="Pfam" id="PF13173">
    <property type="entry name" value="AAA_14"/>
    <property type="match status" value="1"/>
</dbReference>
<dbReference type="InterPro" id="IPR025420">
    <property type="entry name" value="DUF4143"/>
</dbReference>
<organism evidence="3 4">
    <name type="scientific">Lactobacillus kalixensis DSM 16043</name>
    <dbReference type="NCBI Taxonomy" id="1423763"/>
    <lineage>
        <taxon>Bacteria</taxon>
        <taxon>Bacillati</taxon>
        <taxon>Bacillota</taxon>
        <taxon>Bacilli</taxon>
        <taxon>Lactobacillales</taxon>
        <taxon>Lactobacillaceae</taxon>
        <taxon>Lactobacillus</taxon>
    </lineage>
</organism>
<name>A0A0R1UKK5_9LACO</name>
<dbReference type="Proteomes" id="UP000051036">
    <property type="component" value="Unassembled WGS sequence"/>
</dbReference>
<evidence type="ECO:0000313" key="3">
    <source>
        <dbReference type="EMBL" id="KRL89947.1"/>
    </source>
</evidence>
<dbReference type="AlphaFoldDB" id="A0A0R1UKK5"/>
<comment type="caution">
    <text evidence="3">The sequence shown here is derived from an EMBL/GenBank/DDBJ whole genome shotgun (WGS) entry which is preliminary data.</text>
</comment>
<keyword evidence="4" id="KW-1185">Reference proteome</keyword>
<evidence type="ECO:0000259" key="2">
    <source>
        <dbReference type="Pfam" id="PF13635"/>
    </source>
</evidence>
<sequence length="430" mass="49835">MKKMINSDILAAIIAEGQDTIPNVDLIVRDYHFENSLNYVLVGLRRSGKSTLLFERAQELVDQGADWSQIIYINFEDERLSEFTLQDFNNILIAANQLTTKKHYFFFDEIQNVDGWERFARRLADQHERVYITGSNSKVLGQDIILRLGGRYMTQYVAPFNFDEYLKSLEISHTSRDLLKTKEVGQVIAATNDYLNYGGLPEAIHLQDKRNYLTNIYKNVFLADIIVRNGIRNQKSLSLLIRKIAETVMHEVSYSNLYNSVKSVVSSTSRQSIIDYIEYAQKAYLLFSTKNYFSKFSEREGMPRFYFTDNGILNLFLIDKNPALLENMVAVTLRNKYFDKLFYLKSSKTKIDVDFYVPEKKMAIQVAWTISGMAREREIDNLIKLADSFKEVEKLVIVTKAEEETIERDGKTIEVVPLYKFLLKAANSEI</sequence>